<dbReference type="InterPro" id="IPR002328">
    <property type="entry name" value="ADH_Zn_CS"/>
</dbReference>
<dbReference type="InterPro" id="IPR020843">
    <property type="entry name" value="ER"/>
</dbReference>
<dbReference type="AlphaFoldDB" id="A0A1E4S8C7"/>
<evidence type="ECO:0000313" key="8">
    <source>
        <dbReference type="EMBL" id="ODV75744.1"/>
    </source>
</evidence>
<evidence type="ECO:0000256" key="3">
    <source>
        <dbReference type="ARBA" id="ARBA00022723"/>
    </source>
</evidence>
<dbReference type="Gene3D" id="3.90.180.10">
    <property type="entry name" value="Medium-chain alcohol dehydrogenases, catalytic domain"/>
    <property type="match status" value="1"/>
</dbReference>
<evidence type="ECO:0000256" key="2">
    <source>
        <dbReference type="ARBA" id="ARBA00008072"/>
    </source>
</evidence>
<dbReference type="Gene3D" id="3.40.50.720">
    <property type="entry name" value="NAD(P)-binding Rossmann-like Domain"/>
    <property type="match status" value="1"/>
</dbReference>
<evidence type="ECO:0000259" key="7">
    <source>
        <dbReference type="SMART" id="SM00829"/>
    </source>
</evidence>
<dbReference type="SUPFAM" id="SSF50129">
    <property type="entry name" value="GroES-like"/>
    <property type="match status" value="1"/>
</dbReference>
<comment type="similarity">
    <text evidence="2 6">Belongs to the zinc-containing alcohol dehydrogenase family.</text>
</comment>
<dbReference type="GeneID" id="30986862"/>
<evidence type="ECO:0000256" key="5">
    <source>
        <dbReference type="ARBA" id="ARBA00023002"/>
    </source>
</evidence>
<dbReference type="SUPFAM" id="SSF51735">
    <property type="entry name" value="NAD(P)-binding Rossmann-fold domains"/>
    <property type="match status" value="1"/>
</dbReference>
<dbReference type="InterPro" id="IPR036291">
    <property type="entry name" value="NAD(P)-bd_dom_sf"/>
</dbReference>
<dbReference type="InterPro" id="IPR011032">
    <property type="entry name" value="GroES-like_sf"/>
</dbReference>
<keyword evidence="9" id="KW-1185">Reference proteome</keyword>
<dbReference type="Pfam" id="PF00107">
    <property type="entry name" value="ADH_zinc_N"/>
    <property type="match status" value="1"/>
</dbReference>
<dbReference type="Pfam" id="PF08240">
    <property type="entry name" value="ADH_N"/>
    <property type="match status" value="1"/>
</dbReference>
<dbReference type="InterPro" id="IPR013149">
    <property type="entry name" value="ADH-like_C"/>
</dbReference>
<dbReference type="PANTHER" id="PTHR42813">
    <property type="entry name" value="ZINC-TYPE ALCOHOL DEHYDROGENASE-LIKE"/>
    <property type="match status" value="1"/>
</dbReference>
<dbReference type="OrthoDB" id="3941538at2759"/>
<organism evidence="8 9">
    <name type="scientific">Cyberlindnera jadinii (strain ATCC 18201 / CBS 1600 / BCRC 20928 / JCM 3617 / NBRC 0987 / NRRL Y-1542)</name>
    <name type="common">Torula yeast</name>
    <name type="synonym">Candida utilis</name>
    <dbReference type="NCBI Taxonomy" id="983966"/>
    <lineage>
        <taxon>Eukaryota</taxon>
        <taxon>Fungi</taxon>
        <taxon>Dikarya</taxon>
        <taxon>Ascomycota</taxon>
        <taxon>Saccharomycotina</taxon>
        <taxon>Saccharomycetes</taxon>
        <taxon>Phaffomycetales</taxon>
        <taxon>Phaffomycetaceae</taxon>
        <taxon>Cyberlindnera</taxon>
    </lineage>
</organism>
<evidence type="ECO:0000256" key="6">
    <source>
        <dbReference type="RuleBase" id="RU361277"/>
    </source>
</evidence>
<name>A0A1E4S8C7_CYBJN</name>
<evidence type="ECO:0000313" key="9">
    <source>
        <dbReference type="Proteomes" id="UP000094389"/>
    </source>
</evidence>
<evidence type="ECO:0000256" key="4">
    <source>
        <dbReference type="ARBA" id="ARBA00022833"/>
    </source>
</evidence>
<dbReference type="PROSITE" id="PS00059">
    <property type="entry name" value="ADH_ZINC"/>
    <property type="match status" value="1"/>
</dbReference>
<dbReference type="PANTHER" id="PTHR42813:SF4">
    <property type="entry name" value="NADP-DEPENDENT ISOPROPANOL DEHYDROGENASE"/>
    <property type="match status" value="1"/>
</dbReference>
<dbReference type="Proteomes" id="UP000094389">
    <property type="component" value="Unassembled WGS sequence"/>
</dbReference>
<evidence type="ECO:0000256" key="1">
    <source>
        <dbReference type="ARBA" id="ARBA00001947"/>
    </source>
</evidence>
<keyword evidence="5" id="KW-0560">Oxidoreductase</keyword>
<protein>
    <submittedName>
        <fullName evidence="8">Alcohol dehydrogenase GroES domain protein</fullName>
    </submittedName>
</protein>
<comment type="cofactor">
    <cofactor evidence="1 6">
        <name>Zn(2+)</name>
        <dbReference type="ChEBI" id="CHEBI:29105"/>
    </cofactor>
</comment>
<gene>
    <name evidence="8" type="ORF">CYBJADRAFT_123134</name>
</gene>
<dbReference type="RefSeq" id="XP_020072783.1">
    <property type="nucleotide sequence ID" value="XM_020212466.1"/>
</dbReference>
<sequence length="360" mass="37923">MKALVYGGPGIRALKQVAIPTVSRPTDAIVKLTATTICGSDLHILKGDVPETGPGAILGHEGIGIIHDVGAGVSKFKKGDKVLISCITSCGSCAYCKKGLQAHCLEGGWKLGHEINGTQAEYVKIPHADYSLYDVGPLAGKVKDESLLMLSDILPTGNEIGALNGKVEEGDIVAVVGGGSVGISALIAAKTYKPALTIVVDFNEERLRIAKEVFGADIGVNPGKVDAVEEIKKLTAVQNTGARAQLHPGVDVAIEAVGIPQTFDTCQKIIAPGGRIANVGVHGKPVDLQLQDLWIKNINISTGLVNANSTASLLEKVSTGVLDPSPLVTHHFKFDEIEKAYDVFSNAEKEKCIKVFFTFD</sequence>
<dbReference type="GO" id="GO:0016491">
    <property type="term" value="F:oxidoreductase activity"/>
    <property type="evidence" value="ECO:0007669"/>
    <property type="project" value="UniProtKB-KW"/>
</dbReference>
<proteinExistence type="inferred from homology"/>
<dbReference type="OMA" id="ILPTGWM"/>
<keyword evidence="3 6" id="KW-0479">Metal-binding</keyword>
<reference evidence="8 9" key="1">
    <citation type="journal article" date="2016" name="Proc. Natl. Acad. Sci. U.S.A.">
        <title>Comparative genomics of biotechnologically important yeasts.</title>
        <authorList>
            <person name="Riley R."/>
            <person name="Haridas S."/>
            <person name="Wolfe K.H."/>
            <person name="Lopes M.R."/>
            <person name="Hittinger C.T."/>
            <person name="Goeker M."/>
            <person name="Salamov A.A."/>
            <person name="Wisecaver J.H."/>
            <person name="Long T.M."/>
            <person name="Calvey C.H."/>
            <person name="Aerts A.L."/>
            <person name="Barry K.W."/>
            <person name="Choi C."/>
            <person name="Clum A."/>
            <person name="Coughlan A.Y."/>
            <person name="Deshpande S."/>
            <person name="Douglass A.P."/>
            <person name="Hanson S.J."/>
            <person name="Klenk H.-P."/>
            <person name="LaButti K.M."/>
            <person name="Lapidus A."/>
            <person name="Lindquist E.A."/>
            <person name="Lipzen A.M."/>
            <person name="Meier-Kolthoff J.P."/>
            <person name="Ohm R.A."/>
            <person name="Otillar R.P."/>
            <person name="Pangilinan J.L."/>
            <person name="Peng Y."/>
            <person name="Rokas A."/>
            <person name="Rosa C.A."/>
            <person name="Scheuner C."/>
            <person name="Sibirny A.A."/>
            <person name="Slot J.C."/>
            <person name="Stielow J.B."/>
            <person name="Sun H."/>
            <person name="Kurtzman C.P."/>
            <person name="Blackwell M."/>
            <person name="Grigoriev I.V."/>
            <person name="Jeffries T.W."/>
        </authorList>
    </citation>
    <scope>NUCLEOTIDE SEQUENCE [LARGE SCALE GENOMIC DNA]</scope>
    <source>
        <strain evidence="9">ATCC 18201 / CBS 1600 / BCRC 20928 / JCM 3617 / NBRC 0987 / NRRL Y-1542</strain>
    </source>
</reference>
<dbReference type="InterPro" id="IPR013154">
    <property type="entry name" value="ADH-like_N"/>
</dbReference>
<dbReference type="STRING" id="983966.A0A1E4S8C7"/>
<dbReference type="SMART" id="SM00829">
    <property type="entry name" value="PKS_ER"/>
    <property type="match status" value="1"/>
</dbReference>
<dbReference type="EMBL" id="KV453925">
    <property type="protein sequence ID" value="ODV75744.1"/>
    <property type="molecule type" value="Genomic_DNA"/>
</dbReference>
<dbReference type="GO" id="GO:0008270">
    <property type="term" value="F:zinc ion binding"/>
    <property type="evidence" value="ECO:0007669"/>
    <property type="project" value="InterPro"/>
</dbReference>
<accession>A0A1E4S8C7</accession>
<feature type="domain" description="Enoyl reductase (ER)" evidence="7">
    <location>
        <begin position="12"/>
        <end position="357"/>
    </location>
</feature>
<keyword evidence="4 6" id="KW-0862">Zinc</keyword>